<dbReference type="Gene3D" id="3.10.129.10">
    <property type="entry name" value="Hotdog Thioesterase"/>
    <property type="match status" value="1"/>
</dbReference>
<keyword evidence="1" id="KW-1185">Reference proteome</keyword>
<protein>
    <submittedName>
        <fullName evidence="2">Uncharacterized protein LOC115222976</fullName>
    </submittedName>
</protein>
<dbReference type="SUPFAM" id="SSF54637">
    <property type="entry name" value="Thioesterase/thiol ester dehydrase-isomerase"/>
    <property type="match status" value="1"/>
</dbReference>
<dbReference type="AlphaFoldDB" id="A0A6P7TDR4"/>
<accession>A0A6P7TDR4</accession>
<evidence type="ECO:0000313" key="1">
    <source>
        <dbReference type="Proteomes" id="UP000515154"/>
    </source>
</evidence>
<proteinExistence type="predicted"/>
<dbReference type="InterPro" id="IPR029069">
    <property type="entry name" value="HotDog_dom_sf"/>
</dbReference>
<dbReference type="PANTHER" id="PTHR34487:SF1">
    <property type="entry name" value="ACYL-ACP THIOESTERASE"/>
    <property type="match status" value="1"/>
</dbReference>
<reference evidence="2" key="1">
    <citation type="submission" date="2025-08" db="UniProtKB">
        <authorList>
            <consortium name="RefSeq"/>
        </authorList>
    </citation>
    <scope>IDENTIFICATION</scope>
</reference>
<dbReference type="Proteomes" id="UP000515154">
    <property type="component" value="Linkage group LG21"/>
</dbReference>
<dbReference type="PANTHER" id="PTHR34487">
    <property type="entry name" value="ACYL-ACP THIOESTERASE"/>
    <property type="match status" value="1"/>
</dbReference>
<evidence type="ECO:0000313" key="2">
    <source>
        <dbReference type="RefSeq" id="XP_029649259.2"/>
    </source>
</evidence>
<name>A0A6P7TDR4_9MOLL</name>
<dbReference type="RefSeq" id="XP_029649259.2">
    <property type="nucleotide sequence ID" value="XM_029793399.2"/>
</dbReference>
<dbReference type="KEGG" id="osn:115222976"/>
<organism evidence="1 2">
    <name type="scientific">Octopus sinensis</name>
    <name type="common">East Asian common octopus</name>
    <dbReference type="NCBI Taxonomy" id="2607531"/>
    <lineage>
        <taxon>Eukaryota</taxon>
        <taxon>Metazoa</taxon>
        <taxon>Spiralia</taxon>
        <taxon>Lophotrochozoa</taxon>
        <taxon>Mollusca</taxon>
        <taxon>Cephalopoda</taxon>
        <taxon>Coleoidea</taxon>
        <taxon>Octopodiformes</taxon>
        <taxon>Octopoda</taxon>
        <taxon>Incirrata</taxon>
        <taxon>Octopodidae</taxon>
        <taxon>Octopus</taxon>
    </lineage>
</organism>
<sequence length="335" mass="38244">MVVWCLKAREVTPIFLLTFVSSGSEELTSFYVAMPPSAIRRLLRSYPSLNLRINVNRQRNHVDVVLPGLRYDDLDNAGLPDVWRIYDMISRVEFASFFHHESSFLDYKSLLENNITTITKAVRMDIRSGFFETTTPKAPLGISLKLSHINDNSLMTTCGMICGGKMKPSIIVKNVHAVVKADTSKSCNLPDWWLMKHKKNLTEPVKPYLIKPQAVPAETHNHVFTVPLTDVDALSRTRCSSYVRYFAENASIASLKDFYPQISTKFHNYCISRMSMLYFGPTTWGDVLVSKTWEDAMNPYTLHCSISKDSLLQWYGCFEFHPEIFGLEDDAENIS</sequence>
<gene>
    <name evidence="2" type="primary">LOC115222976</name>
</gene>